<dbReference type="EnsemblPlants" id="PNT67046">
    <property type="protein sequence ID" value="PNT67046"/>
    <property type="gene ID" value="BRADI_3g19823v3"/>
</dbReference>
<reference evidence="2 3" key="1">
    <citation type="journal article" date="2010" name="Nature">
        <title>Genome sequencing and analysis of the model grass Brachypodium distachyon.</title>
        <authorList>
            <consortium name="International Brachypodium Initiative"/>
        </authorList>
    </citation>
    <scope>NUCLEOTIDE SEQUENCE [LARGE SCALE GENOMIC DNA]</scope>
    <source>
        <strain evidence="2 3">Bd21</strain>
    </source>
</reference>
<evidence type="ECO:0000313" key="4">
    <source>
        <dbReference type="Proteomes" id="UP000008810"/>
    </source>
</evidence>
<dbReference type="InParanoid" id="A0A2K2CYE3"/>
<keyword evidence="4" id="KW-1185">Reference proteome</keyword>
<accession>A0A2K2CYE3</accession>
<feature type="transmembrane region" description="Helical" evidence="1">
    <location>
        <begin position="33"/>
        <end position="52"/>
    </location>
</feature>
<keyword evidence="1" id="KW-1133">Transmembrane helix</keyword>
<evidence type="ECO:0000313" key="3">
    <source>
        <dbReference type="EnsemblPlants" id="PNT67046"/>
    </source>
</evidence>
<organism evidence="2">
    <name type="scientific">Brachypodium distachyon</name>
    <name type="common">Purple false brome</name>
    <name type="synonym">Trachynia distachya</name>
    <dbReference type="NCBI Taxonomy" id="15368"/>
    <lineage>
        <taxon>Eukaryota</taxon>
        <taxon>Viridiplantae</taxon>
        <taxon>Streptophyta</taxon>
        <taxon>Embryophyta</taxon>
        <taxon>Tracheophyta</taxon>
        <taxon>Spermatophyta</taxon>
        <taxon>Magnoliopsida</taxon>
        <taxon>Liliopsida</taxon>
        <taxon>Poales</taxon>
        <taxon>Poaceae</taxon>
        <taxon>BOP clade</taxon>
        <taxon>Pooideae</taxon>
        <taxon>Stipodae</taxon>
        <taxon>Brachypodieae</taxon>
        <taxon>Brachypodium</taxon>
    </lineage>
</organism>
<dbReference type="Gramene" id="PNT67046">
    <property type="protein sequence ID" value="PNT67046"/>
    <property type="gene ID" value="BRADI_3g19823v3"/>
</dbReference>
<proteinExistence type="predicted"/>
<reference evidence="2" key="2">
    <citation type="submission" date="2017-06" db="EMBL/GenBank/DDBJ databases">
        <title>WGS assembly of Brachypodium distachyon.</title>
        <authorList>
            <consortium name="The International Brachypodium Initiative"/>
            <person name="Lucas S."/>
            <person name="Harmon-Smith M."/>
            <person name="Lail K."/>
            <person name="Tice H."/>
            <person name="Grimwood J."/>
            <person name="Bruce D."/>
            <person name="Barry K."/>
            <person name="Shu S."/>
            <person name="Lindquist E."/>
            <person name="Wang M."/>
            <person name="Pitluck S."/>
            <person name="Vogel J.P."/>
            <person name="Garvin D.F."/>
            <person name="Mockler T.C."/>
            <person name="Schmutz J."/>
            <person name="Rokhsar D."/>
            <person name="Bevan M.W."/>
        </authorList>
    </citation>
    <scope>NUCLEOTIDE SEQUENCE</scope>
    <source>
        <strain evidence="2">Bd21</strain>
    </source>
</reference>
<keyword evidence="1" id="KW-0472">Membrane</keyword>
<protein>
    <submittedName>
        <fullName evidence="2 3">Uncharacterized protein</fullName>
    </submittedName>
</protein>
<sequence>MAKAAWRAVHLDFNILPPNSMASPWLQGVDNNLRSVILVGAAAVFWPVWLCCNDTVFYRKKGHSCMQENDLPYAVVTVLRDTCSCSEATVARINWVG</sequence>
<dbReference type="EMBL" id="CM000882">
    <property type="protein sequence ID" value="PNT67046.1"/>
    <property type="molecule type" value="Genomic_DNA"/>
</dbReference>
<evidence type="ECO:0000256" key="1">
    <source>
        <dbReference type="SAM" id="Phobius"/>
    </source>
</evidence>
<gene>
    <name evidence="2" type="ORF">BRADI_3g19823v3</name>
</gene>
<reference evidence="3" key="3">
    <citation type="submission" date="2018-08" db="UniProtKB">
        <authorList>
            <consortium name="EnsemblPlants"/>
        </authorList>
    </citation>
    <scope>IDENTIFICATION</scope>
    <source>
        <strain evidence="3">cv. Bd21</strain>
    </source>
</reference>
<dbReference type="AlphaFoldDB" id="A0A2K2CYE3"/>
<dbReference type="Proteomes" id="UP000008810">
    <property type="component" value="Chromosome 3"/>
</dbReference>
<keyword evidence="1" id="KW-0812">Transmembrane</keyword>
<evidence type="ECO:0000313" key="2">
    <source>
        <dbReference type="EMBL" id="PNT67046.1"/>
    </source>
</evidence>
<name>A0A2K2CYE3_BRADI</name>